<evidence type="ECO:0000256" key="1">
    <source>
        <dbReference type="ARBA" id="ARBA00011344"/>
    </source>
</evidence>
<sequence length="288" mass="32562">MMQELYNQYKGLLFKLAYQLLGSVSDAEDVVHDVFLKLYDVPLEKLTEPKAYLCKMVTNRCRDIQKSALKKREQYFGEWLPEPLGSLDADTMESVDLDDQLSYAMLVLLERLTPTERVVFVLREALGFDFKEIAVLIEKSEVNCRKLLSRARSKMDVAPEEPIHAEAVKHELVRDFLTALKQGNSNQIISMLDSKIVLVTDGGGKVPAAVYPIKTRDHVARFLFGGLLKSSMIEGIPQIAISQFNGQPALIFRSSEGIHTVCILHVEGNLIRNLYLVRNPDKLKRLGI</sequence>
<evidence type="ECO:0000259" key="2">
    <source>
        <dbReference type="Pfam" id="PF04542"/>
    </source>
</evidence>
<dbReference type="SUPFAM" id="SSF54427">
    <property type="entry name" value="NTF2-like"/>
    <property type="match status" value="1"/>
</dbReference>
<dbReference type="Gene3D" id="1.10.1740.10">
    <property type="match status" value="1"/>
</dbReference>
<dbReference type="Pfam" id="PF04542">
    <property type="entry name" value="Sigma70_r2"/>
    <property type="match status" value="1"/>
</dbReference>
<evidence type="ECO:0000259" key="3">
    <source>
        <dbReference type="Pfam" id="PF08281"/>
    </source>
</evidence>
<dbReference type="PANTHER" id="PTHR30173">
    <property type="entry name" value="SIGMA 19 FACTOR"/>
    <property type="match status" value="1"/>
</dbReference>
<dbReference type="InterPro" id="IPR036388">
    <property type="entry name" value="WH-like_DNA-bd_sf"/>
</dbReference>
<feature type="domain" description="RNA polymerase sigma-70 region 2" evidence="2">
    <location>
        <begin position="5"/>
        <end position="63"/>
    </location>
</feature>
<proteinExistence type="predicted"/>
<organism evidence="4 5">
    <name type="scientific">Sediminibacillus halophilus</name>
    <dbReference type="NCBI Taxonomy" id="482461"/>
    <lineage>
        <taxon>Bacteria</taxon>
        <taxon>Bacillati</taxon>
        <taxon>Bacillota</taxon>
        <taxon>Bacilli</taxon>
        <taxon>Bacillales</taxon>
        <taxon>Bacillaceae</taxon>
        <taxon>Sediminibacillus</taxon>
    </lineage>
</organism>
<protein>
    <submittedName>
        <fullName evidence="4">RNA polymerase sigma-70 factor, ECF subfamily</fullName>
    </submittedName>
</protein>
<dbReference type="GO" id="GO:0016987">
    <property type="term" value="F:sigma factor activity"/>
    <property type="evidence" value="ECO:0007669"/>
    <property type="project" value="InterPro"/>
</dbReference>
<dbReference type="InterPro" id="IPR007627">
    <property type="entry name" value="RNA_pol_sigma70_r2"/>
</dbReference>
<dbReference type="Gene3D" id="1.10.10.10">
    <property type="entry name" value="Winged helix-like DNA-binding domain superfamily/Winged helix DNA-binding domain"/>
    <property type="match status" value="1"/>
</dbReference>
<gene>
    <name evidence="4" type="ORF">SAMN05216244_3802</name>
</gene>
<dbReference type="PANTHER" id="PTHR30173:SF36">
    <property type="entry name" value="ECF RNA POLYMERASE SIGMA FACTOR SIGJ"/>
    <property type="match status" value="1"/>
</dbReference>
<reference evidence="5" key="1">
    <citation type="submission" date="2016-10" db="EMBL/GenBank/DDBJ databases">
        <authorList>
            <person name="Varghese N."/>
            <person name="Submissions S."/>
        </authorList>
    </citation>
    <scope>NUCLEOTIDE SEQUENCE [LARGE SCALE GENOMIC DNA]</scope>
    <source>
        <strain evidence="5">CGMCC 1.6199</strain>
    </source>
</reference>
<keyword evidence="5" id="KW-1185">Reference proteome</keyword>
<dbReference type="STRING" id="482461.SAMN05216244_3802"/>
<feature type="domain" description="RNA polymerase sigma factor 70 region 4 type 2" evidence="3">
    <location>
        <begin position="105"/>
        <end position="155"/>
    </location>
</feature>
<dbReference type="InterPro" id="IPR013249">
    <property type="entry name" value="RNA_pol_sigma70_r4_t2"/>
</dbReference>
<dbReference type="NCBIfam" id="NF007214">
    <property type="entry name" value="PRK09636.1"/>
    <property type="match status" value="1"/>
</dbReference>
<dbReference type="Pfam" id="PF08281">
    <property type="entry name" value="Sigma70_r4_2"/>
    <property type="match status" value="1"/>
</dbReference>
<evidence type="ECO:0000313" key="4">
    <source>
        <dbReference type="EMBL" id="SDM93255.1"/>
    </source>
</evidence>
<evidence type="ECO:0000313" key="5">
    <source>
        <dbReference type="Proteomes" id="UP000182347"/>
    </source>
</evidence>
<dbReference type="Proteomes" id="UP000182347">
    <property type="component" value="Unassembled WGS sequence"/>
</dbReference>
<dbReference type="InterPro" id="IPR032710">
    <property type="entry name" value="NTF2-like_dom_sf"/>
</dbReference>
<name>A0A1G9XAB3_9BACI</name>
<dbReference type="SUPFAM" id="SSF88659">
    <property type="entry name" value="Sigma3 and sigma4 domains of RNA polymerase sigma factors"/>
    <property type="match status" value="1"/>
</dbReference>
<dbReference type="InterPro" id="IPR052704">
    <property type="entry name" value="ECF_Sigma-70_Domain"/>
</dbReference>
<dbReference type="SUPFAM" id="SSF88946">
    <property type="entry name" value="Sigma2 domain of RNA polymerase sigma factors"/>
    <property type="match status" value="1"/>
</dbReference>
<dbReference type="NCBIfam" id="TIGR02937">
    <property type="entry name" value="sigma70-ECF"/>
    <property type="match status" value="1"/>
</dbReference>
<dbReference type="AlphaFoldDB" id="A0A1G9XAB3"/>
<dbReference type="GO" id="GO:0003677">
    <property type="term" value="F:DNA binding"/>
    <property type="evidence" value="ECO:0007669"/>
    <property type="project" value="InterPro"/>
</dbReference>
<accession>A0A1G9XAB3</accession>
<dbReference type="InterPro" id="IPR013325">
    <property type="entry name" value="RNA_pol_sigma_r2"/>
</dbReference>
<comment type="subunit">
    <text evidence="1">Interacts transiently with the RNA polymerase catalytic core formed by RpoA, RpoB, RpoC and RpoZ (2 alpha, 1 beta, 1 beta' and 1 omega subunit) to form the RNA polymerase holoenzyme that can initiate transcription.</text>
</comment>
<dbReference type="InterPro" id="IPR013324">
    <property type="entry name" value="RNA_pol_sigma_r3/r4-like"/>
</dbReference>
<dbReference type="InterPro" id="IPR014284">
    <property type="entry name" value="RNA_pol_sigma-70_dom"/>
</dbReference>
<dbReference type="EMBL" id="FNHF01000006">
    <property type="protein sequence ID" value="SDM93255.1"/>
    <property type="molecule type" value="Genomic_DNA"/>
</dbReference>
<dbReference type="GO" id="GO:0006352">
    <property type="term" value="P:DNA-templated transcription initiation"/>
    <property type="evidence" value="ECO:0007669"/>
    <property type="project" value="InterPro"/>
</dbReference>